<evidence type="ECO:0000313" key="3">
    <source>
        <dbReference type="Proteomes" id="UP000757435"/>
    </source>
</evidence>
<protein>
    <submittedName>
        <fullName evidence="2">SUMF1/EgtB/PvdO family nonheme iron enzyme</fullName>
    </submittedName>
</protein>
<evidence type="ECO:0000259" key="1">
    <source>
        <dbReference type="Pfam" id="PF03781"/>
    </source>
</evidence>
<sequence>MRGGSWNNNPVNCRSAFRNYNDPGNRNNNLGFRVVCVLA</sequence>
<reference evidence="2" key="1">
    <citation type="submission" date="2021-05" db="EMBL/GenBank/DDBJ databases">
        <authorList>
            <person name="Pietrasiak N."/>
            <person name="Ward R."/>
            <person name="Stajich J.E."/>
            <person name="Kurbessoian T."/>
        </authorList>
    </citation>
    <scope>NUCLEOTIDE SEQUENCE</scope>
    <source>
        <strain evidence="2">UHER 2000/2452</strain>
    </source>
</reference>
<dbReference type="Proteomes" id="UP000757435">
    <property type="component" value="Unassembled WGS sequence"/>
</dbReference>
<comment type="caution">
    <text evidence="2">The sequence shown here is derived from an EMBL/GenBank/DDBJ whole genome shotgun (WGS) entry which is preliminary data.</text>
</comment>
<proteinExistence type="predicted"/>
<accession>A0A951QCT8</accession>
<dbReference type="InterPro" id="IPR016187">
    <property type="entry name" value="CTDL_fold"/>
</dbReference>
<dbReference type="InterPro" id="IPR042095">
    <property type="entry name" value="SUMF_sf"/>
</dbReference>
<dbReference type="Gene3D" id="3.90.1580.10">
    <property type="entry name" value="paralog of FGE (formylglycine-generating enzyme)"/>
    <property type="match status" value="1"/>
</dbReference>
<evidence type="ECO:0000313" key="2">
    <source>
        <dbReference type="EMBL" id="MBW4660209.1"/>
    </source>
</evidence>
<name>A0A951QCT8_9CYAN</name>
<dbReference type="EMBL" id="JAHHHD010000018">
    <property type="protein sequence ID" value="MBW4660209.1"/>
    <property type="molecule type" value="Genomic_DNA"/>
</dbReference>
<gene>
    <name evidence="2" type="ORF">KME15_16155</name>
</gene>
<reference evidence="2" key="2">
    <citation type="journal article" date="2022" name="Microbiol. Resour. Announc.">
        <title>Metagenome Sequencing to Explore Phylogenomics of Terrestrial Cyanobacteria.</title>
        <authorList>
            <person name="Ward R.D."/>
            <person name="Stajich J.E."/>
            <person name="Johansen J.R."/>
            <person name="Huntemann M."/>
            <person name="Clum A."/>
            <person name="Foster B."/>
            <person name="Foster B."/>
            <person name="Roux S."/>
            <person name="Palaniappan K."/>
            <person name="Varghese N."/>
            <person name="Mukherjee S."/>
            <person name="Reddy T.B.K."/>
            <person name="Daum C."/>
            <person name="Copeland A."/>
            <person name="Chen I.A."/>
            <person name="Ivanova N.N."/>
            <person name="Kyrpides N.C."/>
            <person name="Shapiro N."/>
            <person name="Eloe-Fadrosh E.A."/>
            <person name="Pietrasiak N."/>
        </authorList>
    </citation>
    <scope>NUCLEOTIDE SEQUENCE</scope>
    <source>
        <strain evidence="2">UHER 2000/2452</strain>
    </source>
</reference>
<dbReference type="SUPFAM" id="SSF56436">
    <property type="entry name" value="C-type lectin-like"/>
    <property type="match status" value="1"/>
</dbReference>
<dbReference type="Pfam" id="PF03781">
    <property type="entry name" value="FGE-sulfatase"/>
    <property type="match status" value="1"/>
</dbReference>
<dbReference type="AlphaFoldDB" id="A0A951QCT8"/>
<dbReference type="InterPro" id="IPR005532">
    <property type="entry name" value="SUMF_dom"/>
</dbReference>
<feature type="domain" description="Sulfatase-modifying factor enzyme-like" evidence="1">
    <location>
        <begin position="1"/>
        <end position="35"/>
    </location>
</feature>
<organism evidence="2 3">
    <name type="scientific">Drouetiella hepatica Uher 2000/2452</name>
    <dbReference type="NCBI Taxonomy" id="904376"/>
    <lineage>
        <taxon>Bacteria</taxon>
        <taxon>Bacillati</taxon>
        <taxon>Cyanobacteriota</taxon>
        <taxon>Cyanophyceae</taxon>
        <taxon>Oculatellales</taxon>
        <taxon>Oculatellaceae</taxon>
        <taxon>Drouetiella</taxon>
    </lineage>
</organism>